<dbReference type="EMBL" id="MK250086">
    <property type="protein sequence ID" value="QDY51966.1"/>
    <property type="molecule type" value="Genomic_DNA"/>
</dbReference>
<proteinExistence type="predicted"/>
<evidence type="ECO:0000256" key="2">
    <source>
        <dbReference type="SAM" id="MobiDB-lite"/>
    </source>
</evidence>
<evidence type="ECO:0000256" key="1">
    <source>
        <dbReference type="SAM" id="Coils"/>
    </source>
</evidence>
<accession>A0A5B8IDT0</accession>
<reference evidence="3" key="1">
    <citation type="submission" date="2018-11" db="EMBL/GenBank/DDBJ databases">
        <title>A distinct lineage of giant viruses engineers rhodopsin photosystems in predatory marine eukaryotes.</title>
        <authorList>
            <person name="Needham D.M."/>
            <person name="Yoshizawa S."/>
            <person name="Hosaka T."/>
            <person name="Poirier C."/>
            <person name="Choi C.-J."/>
            <person name="Hehenberger E."/>
            <person name="Irwin N.A.T."/>
            <person name="Wilken S."/>
            <person name="Yung C.-M."/>
            <person name="Bachy C."/>
            <person name="Kurihara R."/>
            <person name="Nakajima Y."/>
            <person name="Kojima K."/>
            <person name="Kimura-Someya T."/>
            <person name="Leonard G."/>
            <person name="Malmstrom R.R."/>
            <person name="Mende D."/>
            <person name="Olson D.K."/>
            <person name="Sudo Y."/>
            <person name="Sudek S."/>
            <person name="Richards T.A."/>
            <person name="DeLong E.F."/>
            <person name="Keeling P.J."/>
            <person name="Santoro A.E."/>
            <person name="Shirouzu M."/>
            <person name="Iwasaki W."/>
            <person name="Worden A.Z."/>
        </authorList>
    </citation>
    <scope>NUCLEOTIDE SEQUENCE</scope>
</reference>
<feature type="coiled-coil region" evidence="1">
    <location>
        <begin position="95"/>
        <end position="129"/>
    </location>
</feature>
<keyword evidence="1" id="KW-0175">Coiled coil</keyword>
<feature type="region of interest" description="Disordered" evidence="2">
    <location>
        <begin position="1"/>
        <end position="28"/>
    </location>
</feature>
<name>A0A5B8IDT0_9VIRU</name>
<protein>
    <submittedName>
        <fullName evidence="3">Uncharacterized protein</fullName>
    </submittedName>
</protein>
<gene>
    <name evidence="3" type="ORF">2_38</name>
</gene>
<evidence type="ECO:0000313" key="3">
    <source>
        <dbReference type="EMBL" id="QDY51966.1"/>
    </source>
</evidence>
<organism evidence="3">
    <name type="scientific">Mimiviridae sp. ChoanoV1</name>
    <dbReference type="NCBI Taxonomy" id="2596887"/>
    <lineage>
        <taxon>Viruses</taxon>
        <taxon>Varidnaviria</taxon>
        <taxon>Bamfordvirae</taxon>
        <taxon>Nucleocytoviricota</taxon>
        <taxon>Megaviricetes</taxon>
        <taxon>Imitervirales</taxon>
        <taxon>Schizomimiviridae</taxon>
    </lineage>
</organism>
<feature type="compositionally biased region" description="Basic residues" evidence="2">
    <location>
        <begin position="1"/>
        <end position="24"/>
    </location>
</feature>
<sequence>MSNSKPRTKKKSIKILRNKKKSLKSNKSEVDNKIKYLENHKNPIYKKYLDEFGLFFKNKKRNDKAKKKSGIFEFTKDKLIQEGNKKKLTIKRPQYILLEEEIPNTINKLNELKKEIHYINNLVDFSEDELPKDVKDRYQSLRKEYLNIEKTLETQNECINKINEVLPEEQKAEKEMKVNSMESENRDLYFKIKEKLNIKENISELVKEYLVNKKKIEEVKKSETKEEINFLIDKLPEIEK</sequence>